<proteinExistence type="predicted"/>
<organism evidence="2 3">
    <name type="scientific">Nocardia niwae</name>
    <dbReference type="NCBI Taxonomy" id="626084"/>
    <lineage>
        <taxon>Bacteria</taxon>
        <taxon>Bacillati</taxon>
        <taxon>Actinomycetota</taxon>
        <taxon>Actinomycetes</taxon>
        <taxon>Mycobacteriales</taxon>
        <taxon>Nocardiaceae</taxon>
        <taxon>Nocardia</taxon>
    </lineage>
</organism>
<dbReference type="Proteomes" id="UP001550535">
    <property type="component" value="Unassembled WGS sequence"/>
</dbReference>
<keyword evidence="3" id="KW-1185">Reference proteome</keyword>
<evidence type="ECO:0000313" key="2">
    <source>
        <dbReference type="EMBL" id="MEU2123676.1"/>
    </source>
</evidence>
<evidence type="ECO:0000313" key="3">
    <source>
        <dbReference type="Proteomes" id="UP001550535"/>
    </source>
</evidence>
<gene>
    <name evidence="2" type="ORF">ABZ507_17830</name>
</gene>
<name>A0ABV2XCU5_9NOCA</name>
<protein>
    <submittedName>
        <fullName evidence="2">Uncharacterized protein</fullName>
    </submittedName>
</protein>
<dbReference type="RefSeq" id="WP_157114606.1">
    <property type="nucleotide sequence ID" value="NZ_JBEYBM010000001.1"/>
</dbReference>
<feature type="region of interest" description="Disordered" evidence="1">
    <location>
        <begin position="1"/>
        <end position="23"/>
    </location>
</feature>
<reference evidence="2 3" key="1">
    <citation type="submission" date="2024-06" db="EMBL/GenBank/DDBJ databases">
        <title>The Natural Products Discovery Center: Release of the First 8490 Sequenced Strains for Exploring Actinobacteria Biosynthetic Diversity.</title>
        <authorList>
            <person name="Kalkreuter E."/>
            <person name="Kautsar S.A."/>
            <person name="Yang D."/>
            <person name="Bader C.D."/>
            <person name="Teijaro C.N."/>
            <person name="Fluegel L."/>
            <person name="Davis C.M."/>
            <person name="Simpson J.R."/>
            <person name="Lauterbach L."/>
            <person name="Steele A.D."/>
            <person name="Gui C."/>
            <person name="Meng S."/>
            <person name="Li G."/>
            <person name="Viehrig K."/>
            <person name="Ye F."/>
            <person name="Su P."/>
            <person name="Kiefer A.F."/>
            <person name="Nichols A."/>
            <person name="Cepeda A.J."/>
            <person name="Yan W."/>
            <person name="Fan B."/>
            <person name="Jiang Y."/>
            <person name="Adhikari A."/>
            <person name="Zheng C.-J."/>
            <person name="Schuster L."/>
            <person name="Cowan T.M."/>
            <person name="Smanski M.J."/>
            <person name="Chevrette M.G."/>
            <person name="De Carvalho L.P.S."/>
            <person name="Shen B."/>
        </authorList>
    </citation>
    <scope>NUCLEOTIDE SEQUENCE [LARGE SCALE GENOMIC DNA]</scope>
    <source>
        <strain evidence="2 3">NPDC019434</strain>
    </source>
</reference>
<sequence>MESSLMACTDLPDPLHAPTESAAAPEAAVVWPDPSPLDAWWQRIMHADPMHRDAA</sequence>
<accession>A0ABV2XCU5</accession>
<dbReference type="EMBL" id="JBEYBR010000043">
    <property type="protein sequence ID" value="MEU2123676.1"/>
    <property type="molecule type" value="Genomic_DNA"/>
</dbReference>
<evidence type="ECO:0000256" key="1">
    <source>
        <dbReference type="SAM" id="MobiDB-lite"/>
    </source>
</evidence>
<comment type="caution">
    <text evidence="2">The sequence shown here is derived from an EMBL/GenBank/DDBJ whole genome shotgun (WGS) entry which is preliminary data.</text>
</comment>